<name>D6PLA8_9ZZZZ</name>
<evidence type="ECO:0008006" key="2">
    <source>
        <dbReference type="Google" id="ProtNLM"/>
    </source>
</evidence>
<sequence>MKSDNLIYELDLGEILREYREASDSSLVDRKTKNWENRHNIWPGQSDDGRKWKKTLGRDPVPFDGCSDSRVPLVDSYVNEDTDMLMTSLRNMTVQAMPTESNDAKKAFQTTNFLRYMLSNQIDELYTEAELAANYYLENGLAVIGVFWERETQRYYETIDLEDIKNAAMSDPALAELPSMLLDPSNDDAVFVMAQNLLATQNYTVSDAEVRALISDLRKKGEGRVTVPMVHKDRPTVVALKVGEDFFAPADTTDIQKARRLYYRQYMTAEQIQDAVVSQDWDKRWAEEVIESAKGNMTSGNFLENTTNRSKRPGQLDLDTENLYEVVHAFERRVDPKTGVPGIYIIIFSPHLMSDESGEEIVAKHELLNYGHCQMPFVLMRREFLSRRVDDSRGYGEIAHTWQRQIKMEWDGRVDRSYLATMPPLMHPFGRAPVKWGPGVMVPRMRADDYQYAESPKYDSGSKEIEESIRKTADRYFGRPVEEANVAYAQMRQQNMVRKWLDHWREVTQQVLQLCQQFLPEPFYFRVVGSNQAEPLQTTRQEILGQYDIQLAFNVANLDAELVKQKLELLRAAVGEFDINGVVDRTELMKVVFDFVDPNMGERLLRPSEAASEQEKEEERNVFAQLMAGVPVDVKEGQAYQLRLNELGQLAQTPTAAKKLQEDEHVRGVVERRAKQLEHQLVQQQNAQIGKLGA</sequence>
<organism evidence="1">
    <name type="scientific">uncultured organism MedDCM-OCT-S11-C235</name>
    <dbReference type="NCBI Taxonomy" id="743657"/>
    <lineage>
        <taxon>unclassified sequences</taxon>
        <taxon>environmental samples</taxon>
    </lineage>
</organism>
<proteinExistence type="predicted"/>
<protein>
    <recommendedName>
        <fullName evidence="2">Portal protein</fullName>
    </recommendedName>
</protein>
<evidence type="ECO:0000313" key="1">
    <source>
        <dbReference type="EMBL" id="ADD96509.1"/>
    </source>
</evidence>
<dbReference type="EMBL" id="GU943144">
    <property type="protein sequence ID" value="ADD96509.1"/>
    <property type="molecule type" value="Genomic_DNA"/>
</dbReference>
<dbReference type="AlphaFoldDB" id="D6PLA8"/>
<reference evidence="1" key="1">
    <citation type="journal article" date="2010" name="ISME J.">
        <title>Metagenome of the Mediterranean deep chlorophyll maximum studied by direct and fosmid library 454 pyrosequencing.</title>
        <authorList>
            <person name="Ghai R."/>
            <person name="Martin-Cuadrado A.B."/>
            <person name="Molto A.G."/>
            <person name="Heredia I.G."/>
            <person name="Cabrera R."/>
            <person name="Martin J."/>
            <person name="Verdu M."/>
            <person name="Deschamps P."/>
            <person name="Moreira D."/>
            <person name="Lopez-Garcia P."/>
            <person name="Mira A."/>
            <person name="Rodriguez-Valera F."/>
        </authorList>
    </citation>
    <scope>NUCLEOTIDE SEQUENCE</scope>
</reference>
<accession>D6PLA8</accession>